<name>A0ABU1AP54_9BACT</name>
<dbReference type="EMBL" id="JARXHW010000001">
    <property type="protein sequence ID" value="MDQ8205903.1"/>
    <property type="molecule type" value="Genomic_DNA"/>
</dbReference>
<dbReference type="Proteomes" id="UP001225316">
    <property type="component" value="Unassembled WGS sequence"/>
</dbReference>
<gene>
    <name evidence="1" type="ORF">QEH52_00140</name>
</gene>
<dbReference type="GO" id="GO:0005524">
    <property type="term" value="F:ATP binding"/>
    <property type="evidence" value="ECO:0007669"/>
    <property type="project" value="UniProtKB-KW"/>
</dbReference>
<accession>A0ABU1AP54</accession>
<keyword evidence="1" id="KW-0067">ATP-binding</keyword>
<evidence type="ECO:0000313" key="1">
    <source>
        <dbReference type="EMBL" id="MDQ8205903.1"/>
    </source>
</evidence>
<reference evidence="1 2" key="1">
    <citation type="submission" date="2023-04" db="EMBL/GenBank/DDBJ databases">
        <title>A novel bacteria isolated from coastal sediment.</title>
        <authorList>
            <person name="Liu X.-J."/>
            <person name="Du Z.-J."/>
        </authorList>
    </citation>
    <scope>NUCLEOTIDE SEQUENCE [LARGE SCALE GENOMIC DNA]</scope>
    <source>
        <strain evidence="1 2">SDUM461003</strain>
    </source>
</reference>
<keyword evidence="1" id="KW-0547">Nucleotide-binding</keyword>
<comment type="caution">
    <text evidence="1">The sequence shown here is derived from an EMBL/GenBank/DDBJ whole genome shotgun (WGS) entry which is preliminary data.</text>
</comment>
<dbReference type="SUPFAM" id="SSF55874">
    <property type="entry name" value="ATPase domain of HSP90 chaperone/DNA topoisomerase II/histidine kinase"/>
    <property type="match status" value="2"/>
</dbReference>
<dbReference type="Gene3D" id="3.30.565.10">
    <property type="entry name" value="Histidine kinase-like ATPase, C-terminal domain"/>
    <property type="match status" value="1"/>
</dbReference>
<organism evidence="1 2">
    <name type="scientific">Thalassobacterium maritimum</name>
    <dbReference type="NCBI Taxonomy" id="3041265"/>
    <lineage>
        <taxon>Bacteria</taxon>
        <taxon>Pseudomonadati</taxon>
        <taxon>Verrucomicrobiota</taxon>
        <taxon>Opitutia</taxon>
        <taxon>Puniceicoccales</taxon>
        <taxon>Coraliomargaritaceae</taxon>
        <taxon>Thalassobacterium</taxon>
    </lineage>
</organism>
<proteinExistence type="predicted"/>
<dbReference type="InterPro" id="IPR036890">
    <property type="entry name" value="HATPase_C_sf"/>
</dbReference>
<sequence>MSKIPFKVSARTARLIGRENIASSKGAIIELVKNAYDADSELCLIYFDNKYSELPDKLVEEDFKNFDSIAVSREDIDRLYPSESGGKLCICEEDEQFAKDFLSRISKLNSLYIVDFGDGMNSQIIRDNWMVIGTDSKASDIFTSGGRIKSGAKGIGRFALDKLGNLATMTTVFDKNVLSQDLDEKGVETGNDGYIWNVRWSDFEGEFKTIDRVYADLSAINGKDIFELIDEELPKDLISSSRKKKL</sequence>
<evidence type="ECO:0000313" key="2">
    <source>
        <dbReference type="Proteomes" id="UP001225316"/>
    </source>
</evidence>
<dbReference type="RefSeq" id="WP_308947859.1">
    <property type="nucleotide sequence ID" value="NZ_JARXHW010000001.1"/>
</dbReference>
<keyword evidence="2" id="KW-1185">Reference proteome</keyword>
<protein>
    <submittedName>
        <fullName evidence="1">ATP-binding protein</fullName>
    </submittedName>
</protein>